<evidence type="ECO:0000313" key="7">
    <source>
        <dbReference type="Proteomes" id="UP000476820"/>
    </source>
</evidence>
<evidence type="ECO:0000259" key="1">
    <source>
        <dbReference type="PROSITE" id="PS51746"/>
    </source>
</evidence>
<dbReference type="EMBL" id="SWOV01000001">
    <property type="protein sequence ID" value="NFF86363.1"/>
    <property type="molecule type" value="Genomic_DNA"/>
</dbReference>
<dbReference type="Proteomes" id="UP000472355">
    <property type="component" value="Unassembled WGS sequence"/>
</dbReference>
<dbReference type="InterPro" id="IPR015655">
    <property type="entry name" value="PP2C"/>
</dbReference>
<dbReference type="Proteomes" id="UP000473681">
    <property type="component" value="Unassembled WGS sequence"/>
</dbReference>
<comment type="caution">
    <text evidence="3">The sequence shown here is derived from an EMBL/GenBank/DDBJ whole genome shotgun (WGS) entry which is preliminary data.</text>
</comment>
<evidence type="ECO:0000313" key="2">
    <source>
        <dbReference type="EMBL" id="NFA42094.1"/>
    </source>
</evidence>
<dbReference type="Proteomes" id="UP000476820">
    <property type="component" value="Unassembled WGS sequence"/>
</dbReference>
<dbReference type="EMBL" id="SGKU01000011">
    <property type="protein sequence ID" value="NFA42094.1"/>
    <property type="molecule type" value="Genomic_DNA"/>
</dbReference>
<protein>
    <submittedName>
        <fullName evidence="3">Stp1/IreP family PP2C-type Ser/Thr phosphatase</fullName>
    </submittedName>
</protein>
<dbReference type="EMBL" id="SWVK01000003">
    <property type="protein sequence ID" value="NFN34172.1"/>
    <property type="molecule type" value="Genomic_DNA"/>
</dbReference>
<sequence>MVGLVSDVGLRRVLNEDFAIYLEKDEFKLYVVTDGMGGHNAGEVASKMAAEHIVKYVEENFNSAEKDTLIEDAIKKSNEVVFKYSKSNESLNGMGTTVTACLITKKFIHIANVGDSSCLAINNSEIVKITKDHSLVQELIDCGSITEKDALNHPKKNIITRALGTSENVKVDVFTLEHNKYDKYLLCSDGLTNELTNYDILNIINEENDYISAANKLVSSAKEKGGRDNITVLLFGGDM</sequence>
<evidence type="ECO:0000313" key="5">
    <source>
        <dbReference type="Proteomes" id="UP000472355"/>
    </source>
</evidence>
<dbReference type="InterPro" id="IPR036457">
    <property type="entry name" value="PPM-type-like_dom_sf"/>
</dbReference>
<dbReference type="InterPro" id="IPR001932">
    <property type="entry name" value="PPM-type_phosphatase-like_dom"/>
</dbReference>
<evidence type="ECO:0000313" key="6">
    <source>
        <dbReference type="Proteomes" id="UP000473681"/>
    </source>
</evidence>
<dbReference type="SMART" id="SM00332">
    <property type="entry name" value="PP2Cc"/>
    <property type="match status" value="1"/>
</dbReference>
<dbReference type="Gene3D" id="3.60.40.10">
    <property type="entry name" value="PPM-type phosphatase domain"/>
    <property type="match status" value="1"/>
</dbReference>
<gene>
    <name evidence="2" type="ORF">EXM65_05770</name>
    <name evidence="3" type="ORF">FC774_00360</name>
    <name evidence="4" type="ORF">FDB51_03310</name>
</gene>
<dbReference type="CDD" id="cd00143">
    <property type="entry name" value="PP2Cc"/>
    <property type="match status" value="1"/>
</dbReference>
<feature type="domain" description="PPM-type phosphatase" evidence="1">
    <location>
        <begin position="1"/>
        <end position="237"/>
    </location>
</feature>
<dbReference type="AlphaFoldDB" id="A0A0C2SJR2"/>
<organism evidence="3 7">
    <name type="scientific">Clostridium botulinum</name>
    <dbReference type="NCBI Taxonomy" id="1491"/>
    <lineage>
        <taxon>Bacteria</taxon>
        <taxon>Bacillati</taxon>
        <taxon>Bacillota</taxon>
        <taxon>Clostridia</taxon>
        <taxon>Eubacteriales</taxon>
        <taxon>Clostridiaceae</taxon>
        <taxon>Clostridium</taxon>
    </lineage>
</organism>
<dbReference type="RefSeq" id="WP_012451635.1">
    <property type="nucleotide sequence ID" value="NZ_CP010520.1"/>
</dbReference>
<dbReference type="SMART" id="SM00331">
    <property type="entry name" value="PP2C_SIG"/>
    <property type="match status" value="1"/>
</dbReference>
<accession>A0A0C2SJR2</accession>
<dbReference type="PANTHER" id="PTHR13832">
    <property type="entry name" value="PROTEIN PHOSPHATASE 2C"/>
    <property type="match status" value="1"/>
</dbReference>
<dbReference type="GO" id="GO:0004722">
    <property type="term" value="F:protein serine/threonine phosphatase activity"/>
    <property type="evidence" value="ECO:0007669"/>
    <property type="project" value="InterPro"/>
</dbReference>
<dbReference type="Pfam" id="PF13672">
    <property type="entry name" value="PP2C_2"/>
    <property type="match status" value="1"/>
</dbReference>
<dbReference type="PROSITE" id="PS51746">
    <property type="entry name" value="PPM_2"/>
    <property type="match status" value="1"/>
</dbReference>
<dbReference type="OrthoDB" id="9801841at2"/>
<evidence type="ECO:0000313" key="4">
    <source>
        <dbReference type="EMBL" id="NFN34172.1"/>
    </source>
</evidence>
<dbReference type="PANTHER" id="PTHR13832:SF860">
    <property type="entry name" value="PROTEIN PHOSPHATASE PHPP"/>
    <property type="match status" value="1"/>
</dbReference>
<reference evidence="2 5" key="1">
    <citation type="submission" date="2019-02" db="EMBL/GenBank/DDBJ databases">
        <title>Genome sequencing of Clostridium botulinum clinical isolates.</title>
        <authorList>
            <person name="Brunt J."/>
            <person name="Van Vliet A.H.M."/>
            <person name="Stringer S.C."/>
            <person name="Grant K.A."/>
            <person name="Carter A.C."/>
            <person name="Peck M.W."/>
        </authorList>
    </citation>
    <scope>NUCLEOTIDE SEQUENCE [LARGE SCALE GENOMIC DNA]</scope>
    <source>
        <strain evidence="2 5">H113700579</strain>
    </source>
</reference>
<name>A0A0C2SJR2_CLOBO</name>
<proteinExistence type="predicted"/>
<evidence type="ECO:0000313" key="3">
    <source>
        <dbReference type="EMBL" id="NFF86363.1"/>
    </source>
</evidence>
<dbReference type="NCBIfam" id="NF033484">
    <property type="entry name" value="Stp1_PP2C_phos"/>
    <property type="match status" value="1"/>
</dbReference>
<reference evidence="6 7" key="2">
    <citation type="submission" date="2019-04" db="EMBL/GenBank/DDBJ databases">
        <title>Genome sequencing of Clostridium botulinum Groups I-IV and Clostridium butyricum.</title>
        <authorList>
            <person name="Brunt J."/>
            <person name="Van Vliet A.H.M."/>
            <person name="Stringer S.C."/>
            <person name="Carter A.T."/>
            <person name="Peck M.W."/>
        </authorList>
    </citation>
    <scope>NUCLEOTIDE SEQUENCE [LARGE SCALE GENOMIC DNA]</scope>
    <source>
        <strain evidence="3 7">1605</strain>
        <strain evidence="4 6">CB-K-33E</strain>
    </source>
</reference>
<dbReference type="SUPFAM" id="SSF81606">
    <property type="entry name" value="PP2C-like"/>
    <property type="match status" value="1"/>
</dbReference>